<name>A0ACC2NT09_9HYME</name>
<gene>
    <name evidence="1" type="ORF">QAD02_005657</name>
</gene>
<evidence type="ECO:0000313" key="1">
    <source>
        <dbReference type="EMBL" id="KAJ8674395.1"/>
    </source>
</evidence>
<keyword evidence="2" id="KW-1185">Reference proteome</keyword>
<comment type="caution">
    <text evidence="1">The sequence shown here is derived from an EMBL/GenBank/DDBJ whole genome shotgun (WGS) entry which is preliminary data.</text>
</comment>
<proteinExistence type="predicted"/>
<organism evidence="1 2">
    <name type="scientific">Eretmocerus hayati</name>
    <dbReference type="NCBI Taxonomy" id="131215"/>
    <lineage>
        <taxon>Eukaryota</taxon>
        <taxon>Metazoa</taxon>
        <taxon>Ecdysozoa</taxon>
        <taxon>Arthropoda</taxon>
        <taxon>Hexapoda</taxon>
        <taxon>Insecta</taxon>
        <taxon>Pterygota</taxon>
        <taxon>Neoptera</taxon>
        <taxon>Endopterygota</taxon>
        <taxon>Hymenoptera</taxon>
        <taxon>Apocrita</taxon>
        <taxon>Proctotrupomorpha</taxon>
        <taxon>Chalcidoidea</taxon>
        <taxon>Aphelinidae</taxon>
        <taxon>Aphelininae</taxon>
        <taxon>Eretmocerus</taxon>
    </lineage>
</organism>
<dbReference type="EMBL" id="CM056743">
    <property type="protein sequence ID" value="KAJ8674395.1"/>
    <property type="molecule type" value="Genomic_DNA"/>
</dbReference>
<accession>A0ACC2NT09</accession>
<dbReference type="Proteomes" id="UP001239111">
    <property type="component" value="Chromosome 3"/>
</dbReference>
<evidence type="ECO:0000313" key="2">
    <source>
        <dbReference type="Proteomes" id="UP001239111"/>
    </source>
</evidence>
<reference evidence="1" key="1">
    <citation type="submission" date="2023-04" db="EMBL/GenBank/DDBJ databases">
        <title>A chromosome-level genome assembly of the parasitoid wasp Eretmocerus hayati.</title>
        <authorList>
            <person name="Zhong Y."/>
            <person name="Liu S."/>
            <person name="Liu Y."/>
        </authorList>
    </citation>
    <scope>NUCLEOTIDE SEQUENCE</scope>
    <source>
        <strain evidence="1">ZJU_SS_LIU_2023</strain>
    </source>
</reference>
<protein>
    <submittedName>
        <fullName evidence="1">Uncharacterized protein</fullName>
    </submittedName>
</protein>
<sequence length="370" mass="42919">MHDIKDVITTLCNHLSNTINSTLTPEHFRLAKYDKKSPEIINAFWTALDKLTYLVMSEMHEEFISSSFDVFSKHMKTKLRLAFLRYPSIEIYKLGATSEDCSSRELLIAFTWLITEYNVLKNAVRIKLMNSSLGREFSKVESSADEKDDDEELETIQDQINNLLSKSYKLNSNLKAISELYMEKVKLMTKIHAASITASGLPHLSVAEMSLIKKIATNKNHTEEDASRMQEMEKTALMLDTHIQWSKKSHVFHEWMATVLDEYEKAEEPTFSHEAITELAKFTYLLRHMVKKRLKFLKNDNLISLNLLRDCPSKLLRVQKSTTEAQMNSNNEVETRFDKIEENLRINRRNLELELKTVLSFIPNCVQVSL</sequence>